<dbReference type="Pfam" id="PF09341">
    <property type="entry name" value="Pcc1"/>
    <property type="match status" value="1"/>
</dbReference>
<comment type="similarity">
    <text evidence="1">Belongs to the CTAG/PCC1 family.</text>
</comment>
<dbReference type="InParanoid" id="L8Y1N3"/>
<dbReference type="GO" id="GO:0070525">
    <property type="term" value="P:tRNA threonylcarbamoyladenosine metabolic process"/>
    <property type="evidence" value="ECO:0007669"/>
    <property type="project" value="TreeGrafter"/>
</dbReference>
<evidence type="ECO:0000313" key="4">
    <source>
        <dbReference type="Proteomes" id="UP000011518"/>
    </source>
</evidence>
<dbReference type="Gene3D" id="3.30.310.50">
    <property type="entry name" value="Alpha-D-phosphohexomutase, C-terminal domain"/>
    <property type="match status" value="1"/>
</dbReference>
<dbReference type="EMBL" id="KB368407">
    <property type="protein sequence ID" value="ELV10152.1"/>
    <property type="molecule type" value="Genomic_DNA"/>
</dbReference>
<reference evidence="4" key="2">
    <citation type="journal article" date="2013" name="Nat. Commun.">
        <title>Genome of the Chinese tree shrew.</title>
        <authorList>
            <person name="Fan Y."/>
            <person name="Huang Z.Y."/>
            <person name="Cao C.C."/>
            <person name="Chen C.S."/>
            <person name="Chen Y.X."/>
            <person name="Fan D.D."/>
            <person name="He J."/>
            <person name="Hou H.L."/>
            <person name="Hu L."/>
            <person name="Hu X.T."/>
            <person name="Jiang X.T."/>
            <person name="Lai R."/>
            <person name="Lang Y.S."/>
            <person name="Liang B."/>
            <person name="Liao S.G."/>
            <person name="Mu D."/>
            <person name="Ma Y.Y."/>
            <person name="Niu Y.Y."/>
            <person name="Sun X.Q."/>
            <person name="Xia J.Q."/>
            <person name="Xiao J."/>
            <person name="Xiong Z.Q."/>
            <person name="Xu L."/>
            <person name="Yang L."/>
            <person name="Zhang Y."/>
            <person name="Zhao W."/>
            <person name="Zhao X.D."/>
            <person name="Zheng Y.T."/>
            <person name="Zhou J.M."/>
            <person name="Zhu Y.B."/>
            <person name="Zhang G.J."/>
            <person name="Wang J."/>
            <person name="Yao Y.G."/>
        </authorList>
    </citation>
    <scope>NUCLEOTIDE SEQUENCE [LARGE SCALE GENOMIC DNA]</scope>
</reference>
<dbReference type="InterPro" id="IPR015419">
    <property type="entry name" value="CTAG/Pcc1"/>
</dbReference>
<dbReference type="eggNOG" id="ENOG502TDWB">
    <property type="taxonomic scope" value="Eukaryota"/>
</dbReference>
<dbReference type="AlphaFoldDB" id="L8Y1N3"/>
<reference evidence="4" key="1">
    <citation type="submission" date="2012-07" db="EMBL/GenBank/DDBJ databases">
        <title>Genome of the Chinese tree shrew, a rising model animal genetically related to primates.</title>
        <authorList>
            <person name="Zhang G."/>
            <person name="Fan Y."/>
            <person name="Yao Y."/>
            <person name="Huang Z."/>
        </authorList>
    </citation>
    <scope>NUCLEOTIDE SEQUENCE [LARGE SCALE GENOMIC DNA]</scope>
</reference>
<dbReference type="GO" id="GO:0000408">
    <property type="term" value="C:EKC/KEOPS complex"/>
    <property type="evidence" value="ECO:0007669"/>
    <property type="project" value="TreeGrafter"/>
</dbReference>
<accession>L8Y1N3</accession>
<feature type="region of interest" description="Disordered" evidence="2">
    <location>
        <begin position="1"/>
        <end position="109"/>
    </location>
</feature>
<feature type="compositionally biased region" description="Low complexity" evidence="2">
    <location>
        <begin position="77"/>
        <end position="86"/>
    </location>
</feature>
<protein>
    <submittedName>
        <fullName evidence="3">Cancer/testis antigen 1</fullName>
    </submittedName>
</protein>
<name>L8Y1N3_TUPCH</name>
<gene>
    <name evidence="3" type="ORF">TREES_T100011344</name>
</gene>
<dbReference type="PANTHER" id="PTHR31283">
    <property type="entry name" value="EKC/KEOPS COMPLEX SUBUNIT PCC1 FAMILY MEMBER"/>
    <property type="match status" value="1"/>
</dbReference>
<keyword evidence="4" id="KW-1185">Reference proteome</keyword>
<evidence type="ECO:0000313" key="3">
    <source>
        <dbReference type="EMBL" id="ELV10152.1"/>
    </source>
</evidence>
<evidence type="ECO:0000256" key="2">
    <source>
        <dbReference type="SAM" id="MobiDB-lite"/>
    </source>
</evidence>
<evidence type="ECO:0000256" key="1">
    <source>
        <dbReference type="ARBA" id="ARBA00007073"/>
    </source>
</evidence>
<sequence length="184" mass="18287">MQAPQDDAGAGGTGDRAEAQGGSRNPGDSGSAGSSEGKGSLSGPGHLSDPRGLEGRSGCDGQGAHGGPESQSGPAREGAVGEVAVATPQCKQAAHAPGSRGDAGPMARGSRSRLLEFTLIVPFQSPLEADMAHRSLAPDTQCQPGVVQKEFTVNGSTLTMLVIEESAVGGGGMGLEPTAVLWTL</sequence>
<dbReference type="Proteomes" id="UP000011518">
    <property type="component" value="Unassembled WGS sequence"/>
</dbReference>
<proteinExistence type="inferred from homology"/>
<feature type="compositionally biased region" description="Low complexity" evidence="2">
    <location>
        <begin position="27"/>
        <end position="45"/>
    </location>
</feature>
<dbReference type="PANTHER" id="PTHR31283:SF16">
    <property type="entry name" value="CTAG2 LIKE 2"/>
    <property type="match status" value="1"/>
</dbReference>
<organism evidence="3 4">
    <name type="scientific">Tupaia chinensis</name>
    <name type="common">Chinese tree shrew</name>
    <name type="synonym">Tupaia belangeri chinensis</name>
    <dbReference type="NCBI Taxonomy" id="246437"/>
    <lineage>
        <taxon>Eukaryota</taxon>
        <taxon>Metazoa</taxon>
        <taxon>Chordata</taxon>
        <taxon>Craniata</taxon>
        <taxon>Vertebrata</taxon>
        <taxon>Euteleostomi</taxon>
        <taxon>Mammalia</taxon>
        <taxon>Eutheria</taxon>
        <taxon>Euarchontoglires</taxon>
        <taxon>Scandentia</taxon>
        <taxon>Tupaiidae</taxon>
        <taxon>Tupaia</taxon>
    </lineage>
</organism>